<reference evidence="1 2" key="1">
    <citation type="journal article" date="2023" name="Science">
        <title>Complex scaffold remodeling in plant triterpene biosynthesis.</title>
        <authorList>
            <person name="De La Pena R."/>
            <person name="Hodgson H."/>
            <person name="Liu J.C."/>
            <person name="Stephenson M.J."/>
            <person name="Martin A.C."/>
            <person name="Owen C."/>
            <person name="Harkess A."/>
            <person name="Leebens-Mack J."/>
            <person name="Jimenez L.E."/>
            <person name="Osbourn A."/>
            <person name="Sattely E.S."/>
        </authorList>
    </citation>
    <scope>NUCLEOTIDE SEQUENCE [LARGE SCALE GENOMIC DNA]</scope>
    <source>
        <strain evidence="2">cv. JPN11</strain>
        <tissue evidence="1">Leaf</tissue>
    </source>
</reference>
<proteinExistence type="predicted"/>
<gene>
    <name evidence="1" type="ORF">OWV82_020325</name>
</gene>
<comment type="caution">
    <text evidence="1">The sequence shown here is derived from an EMBL/GenBank/DDBJ whole genome shotgun (WGS) entry which is preliminary data.</text>
</comment>
<organism evidence="1 2">
    <name type="scientific">Melia azedarach</name>
    <name type="common">Chinaberry tree</name>
    <dbReference type="NCBI Taxonomy" id="155640"/>
    <lineage>
        <taxon>Eukaryota</taxon>
        <taxon>Viridiplantae</taxon>
        <taxon>Streptophyta</taxon>
        <taxon>Embryophyta</taxon>
        <taxon>Tracheophyta</taxon>
        <taxon>Spermatophyta</taxon>
        <taxon>Magnoliopsida</taxon>
        <taxon>eudicotyledons</taxon>
        <taxon>Gunneridae</taxon>
        <taxon>Pentapetalae</taxon>
        <taxon>rosids</taxon>
        <taxon>malvids</taxon>
        <taxon>Sapindales</taxon>
        <taxon>Meliaceae</taxon>
        <taxon>Melia</taxon>
    </lineage>
</organism>
<dbReference type="Proteomes" id="UP001164539">
    <property type="component" value="Chromosome 11"/>
</dbReference>
<keyword evidence="2" id="KW-1185">Reference proteome</keyword>
<sequence>MPSKTKKHSKTPSRLSNSDPSASPRTPSSSSMPSLDSQICEEDFQSILEDASSRYPSLIGKSAFVGQVTDVVETESRGCKIWLSESSMLASSLAPGSLISVSLPTSGKRFSNGFPLSSLADECVQQLWIDSLDQIANKVGNYFALATVFPSCKVLKNGVRLSSGLSYTMGCPASGRTLFIYPIQSRSLTCAVNGTDKLHNREANHISLHTCQELHLELVPLKNRGKMNSDVISKMNASVERSHDRLGNGIVSSPKTPMYQPKLSSPSINQLGSPICEDSVSNLVNLNSSCVDSFDIKEALKDESAKKLLQTCAASWLYSRSLLCGNLVTVPMPSEHCIFLVIDGNKLPADAIYQDVTSERSHPQASGSVDHESDAFVINHETKVYFYSPFNTASKCLQKGGLPNAEIQSKDVKASAEHKKLKLGGLSKEYAILKDIIVSSSVKSTLSSLGLRPTKGVLLHGPPGTGKTSLAQLCAHDAGVNLFTINGPEIVTQNYGESEQALNKVFDSASQAAPAVVFIDELDAIAPARKEGGEELSQRMVATLLNSMDGISRTDGLLVIAATNRPDSIESALRRPGRLDREIEIGVPSPMQRLEILHSLLGNMEHSLLDSQVEHLAMATHGFVGADLAALCNEAALVCLRHYSKFQKSCDALHSTGTLISYEDHSDIMLQEYDGSRNITDSSRDCSDTASSHASDLPISSETLSSLHLRGMASEITDHLQNGVSNSSGGMFISEEECSLKISFNDFEKARMKVRPSAMREVILEVPKVKWEDVGGQREIKNQLMEAVEWPQKHQEAFKRIGTRPPTGILLFGPPGCSKTLMARAVASEAGLNFLAVKGPELFSKWVGESEKAVRSLFAKARSNAPSIIFFDEIDGLAVVRGKESDGVSVSDRVMSQLLVELDGLHQRVNVTVIAATNRPDKIDPALLRPGRFDRLLYVGPPNQNDREEIFRIHLRKIPCSPDVNIKELAYLTDRCTGADISLICREAAMSAIEENLDASEITMQHLKTAIRQVQPLEIHSYQELSAKFQRLVHSNSEADRLEYQQCSNRSTAFSTWTLIKSMTLFLCRFPALLLQSKSASSS</sequence>
<name>A0ACC1X7R4_MELAZ</name>
<evidence type="ECO:0000313" key="1">
    <source>
        <dbReference type="EMBL" id="KAJ4706703.1"/>
    </source>
</evidence>
<protein>
    <submittedName>
        <fullName evidence="1">Calmodulin-interacting protein</fullName>
    </submittedName>
</protein>
<evidence type="ECO:0000313" key="2">
    <source>
        <dbReference type="Proteomes" id="UP001164539"/>
    </source>
</evidence>
<dbReference type="EMBL" id="CM051404">
    <property type="protein sequence ID" value="KAJ4706703.1"/>
    <property type="molecule type" value="Genomic_DNA"/>
</dbReference>
<accession>A0ACC1X7R4</accession>